<dbReference type="AlphaFoldDB" id="A0A1G1W3Y4"/>
<keyword evidence="2" id="KW-0812">Transmembrane</keyword>
<gene>
    <name evidence="3" type="ORF">A3A65_04495</name>
</gene>
<sequence length="420" mass="46428">MRARQGGYPLVPMEHRKGNRSGVAGPPRGGTPLGLSYLLTSFFMKKRWPILLLVVLSLSFFIPYITRGRGFLYGDNLTQRLPNYLFWKQEVASGRLPLWNPYVLGGIPFLADLSNNAFAPTNLAYVLFPIPTAMTLLTVFYVCLAAVTTYGYVRLLTESRVAALLSAVAFGFSGTLIAAVNDINSLQGIALIPLVFFSLERYLRKPGKVSAVLLIGVLCLQFLSSHPQYSFYTWMALLPYFLIFFRSSGKRAWRSLLAIVGIFLALVAVQLLPFLELSANSFRPQSIEFASQNQLKLIEFPRLIMARFYGSWRNGSSWGPGSQLETGMANTEGYMGIFPLALALYASLKVPSKASRFWMVAALVALLVSLGSQTPIFAALKALLPFYGKLRSPIRLLSVYSFAIAILAGLGTAKLERRKG</sequence>
<evidence type="ECO:0000256" key="2">
    <source>
        <dbReference type="SAM" id="Phobius"/>
    </source>
</evidence>
<protein>
    <recommendedName>
        <fullName evidence="5">Membrane protein 6-pyruvoyl-tetrahydropterin synthase-related domain-containing protein</fullName>
    </recommendedName>
</protein>
<feature type="transmembrane region" description="Helical" evidence="2">
    <location>
        <begin position="256"/>
        <end position="275"/>
    </location>
</feature>
<evidence type="ECO:0000313" key="4">
    <source>
        <dbReference type="Proteomes" id="UP000176723"/>
    </source>
</evidence>
<feature type="transmembrane region" description="Helical" evidence="2">
    <location>
        <begin position="357"/>
        <end position="380"/>
    </location>
</feature>
<evidence type="ECO:0008006" key="5">
    <source>
        <dbReference type="Google" id="ProtNLM"/>
    </source>
</evidence>
<keyword evidence="2" id="KW-0472">Membrane</keyword>
<dbReference type="InterPro" id="IPR018580">
    <property type="entry name" value="Uncharacterised_YfhO"/>
</dbReference>
<keyword evidence="2" id="KW-1133">Transmembrane helix</keyword>
<proteinExistence type="predicted"/>
<evidence type="ECO:0000256" key="1">
    <source>
        <dbReference type="SAM" id="MobiDB-lite"/>
    </source>
</evidence>
<feature type="region of interest" description="Disordered" evidence="1">
    <location>
        <begin position="1"/>
        <end position="27"/>
    </location>
</feature>
<dbReference type="EMBL" id="MHCL01000003">
    <property type="protein sequence ID" value="OGY22386.1"/>
    <property type="molecule type" value="Genomic_DNA"/>
</dbReference>
<feature type="transmembrane region" description="Helical" evidence="2">
    <location>
        <begin position="161"/>
        <end position="180"/>
    </location>
</feature>
<dbReference type="Pfam" id="PF19510">
    <property type="entry name" value="DUF6044"/>
    <property type="match status" value="1"/>
</dbReference>
<reference evidence="3 4" key="1">
    <citation type="journal article" date="2016" name="Nat. Commun.">
        <title>Thousands of microbial genomes shed light on interconnected biogeochemical processes in an aquifer system.</title>
        <authorList>
            <person name="Anantharaman K."/>
            <person name="Brown C.T."/>
            <person name="Hug L.A."/>
            <person name="Sharon I."/>
            <person name="Castelle C.J."/>
            <person name="Probst A.J."/>
            <person name="Thomas B.C."/>
            <person name="Singh A."/>
            <person name="Wilkins M.J."/>
            <person name="Karaoz U."/>
            <person name="Brodie E.L."/>
            <person name="Williams K.H."/>
            <person name="Hubbard S.S."/>
            <person name="Banfield J.F."/>
        </authorList>
    </citation>
    <scope>NUCLEOTIDE SEQUENCE [LARGE SCALE GENOMIC DNA]</scope>
</reference>
<feature type="transmembrane region" description="Helical" evidence="2">
    <location>
        <begin position="333"/>
        <end position="350"/>
    </location>
</feature>
<organism evidence="3 4">
    <name type="scientific">Candidatus Chisholmbacteria bacterium RIFCSPLOWO2_01_FULL_49_14</name>
    <dbReference type="NCBI Taxonomy" id="1797593"/>
    <lineage>
        <taxon>Bacteria</taxon>
        <taxon>Candidatus Chisholmiibacteriota</taxon>
    </lineage>
</organism>
<comment type="caution">
    <text evidence="3">The sequence shown here is derived from an EMBL/GenBank/DDBJ whole genome shotgun (WGS) entry which is preliminary data.</text>
</comment>
<dbReference type="Proteomes" id="UP000176723">
    <property type="component" value="Unassembled WGS sequence"/>
</dbReference>
<evidence type="ECO:0000313" key="3">
    <source>
        <dbReference type="EMBL" id="OGY22386.1"/>
    </source>
</evidence>
<dbReference type="PANTHER" id="PTHR38454">
    <property type="entry name" value="INTEGRAL MEMBRANE PROTEIN-RELATED"/>
    <property type="match status" value="1"/>
</dbReference>
<feature type="transmembrane region" description="Helical" evidence="2">
    <location>
        <begin position="392"/>
        <end position="413"/>
    </location>
</feature>
<feature type="transmembrane region" description="Helical" evidence="2">
    <location>
        <begin position="231"/>
        <end position="249"/>
    </location>
</feature>
<feature type="transmembrane region" description="Helical" evidence="2">
    <location>
        <begin position="48"/>
        <end position="66"/>
    </location>
</feature>
<feature type="transmembrane region" description="Helical" evidence="2">
    <location>
        <begin position="123"/>
        <end position="149"/>
    </location>
</feature>
<dbReference type="InterPro" id="IPR046107">
    <property type="entry name" value="DUF6044"/>
</dbReference>
<accession>A0A1G1W3Y4</accession>
<dbReference type="STRING" id="1797593.A3A65_04495"/>
<name>A0A1G1W3Y4_9BACT</name>
<dbReference type="PANTHER" id="PTHR38454:SF1">
    <property type="entry name" value="INTEGRAL MEMBRANE PROTEIN"/>
    <property type="match status" value="1"/>
</dbReference>